<protein>
    <submittedName>
        <fullName evidence="2">SIS domain-containing protein</fullName>
    </submittedName>
</protein>
<dbReference type="PROSITE" id="PS51464">
    <property type="entry name" value="SIS"/>
    <property type="match status" value="1"/>
</dbReference>
<dbReference type="InterPro" id="IPR001347">
    <property type="entry name" value="SIS_dom"/>
</dbReference>
<dbReference type="NCBIfam" id="NF002805">
    <property type="entry name" value="PRK02947.1"/>
    <property type="match status" value="1"/>
</dbReference>
<dbReference type="PANTHER" id="PTHR30390">
    <property type="entry name" value="SEDOHEPTULOSE 7-PHOSPHATE ISOMERASE / DNAA INITIATOR-ASSOCIATING FACTOR FOR REPLICATION INITIATION"/>
    <property type="match status" value="1"/>
</dbReference>
<comment type="caution">
    <text evidence="2">The sequence shown here is derived from an EMBL/GenBank/DDBJ whole genome shotgun (WGS) entry which is preliminary data.</text>
</comment>
<evidence type="ECO:0000259" key="1">
    <source>
        <dbReference type="PROSITE" id="PS51464"/>
    </source>
</evidence>
<dbReference type="PANTHER" id="PTHR30390:SF7">
    <property type="entry name" value="PHOSPHOHEPTOSE ISOMERASE"/>
    <property type="match status" value="1"/>
</dbReference>
<dbReference type="Pfam" id="PF13580">
    <property type="entry name" value="SIS_2"/>
    <property type="match status" value="1"/>
</dbReference>
<accession>A0ABT1SM99</accession>
<dbReference type="Gene3D" id="3.40.50.10490">
    <property type="entry name" value="Glucose-6-phosphate isomerase like protein, domain 1"/>
    <property type="match status" value="1"/>
</dbReference>
<evidence type="ECO:0000313" key="3">
    <source>
        <dbReference type="Proteomes" id="UP001524435"/>
    </source>
</evidence>
<reference evidence="2 3" key="1">
    <citation type="submission" date="2022-06" db="EMBL/GenBank/DDBJ databases">
        <title>Isolation of gut microbiota from human fecal samples.</title>
        <authorList>
            <person name="Pamer E.G."/>
            <person name="Barat B."/>
            <person name="Waligurski E."/>
            <person name="Medina S."/>
            <person name="Paddock L."/>
            <person name="Mostad J."/>
        </authorList>
    </citation>
    <scope>NUCLEOTIDE SEQUENCE [LARGE SCALE GENOMIC DNA]</scope>
    <source>
        <strain evidence="2 3">DFI.6.1</strain>
    </source>
</reference>
<feature type="domain" description="SIS" evidence="1">
    <location>
        <begin position="31"/>
        <end position="211"/>
    </location>
</feature>
<gene>
    <name evidence="2" type="ORF">NE663_08635</name>
</gene>
<dbReference type="RefSeq" id="WP_256198193.1">
    <property type="nucleotide sequence ID" value="NZ_CALVCM010000007.1"/>
</dbReference>
<dbReference type="EMBL" id="JANGCH010000013">
    <property type="protein sequence ID" value="MCQ5122323.1"/>
    <property type="molecule type" value="Genomic_DNA"/>
</dbReference>
<evidence type="ECO:0000313" key="2">
    <source>
        <dbReference type="EMBL" id="MCQ5122323.1"/>
    </source>
</evidence>
<organism evidence="2 3">
    <name type="scientific">Massilicoli timonensis</name>
    <dbReference type="NCBI Taxonomy" id="2015901"/>
    <lineage>
        <taxon>Bacteria</taxon>
        <taxon>Bacillati</taxon>
        <taxon>Bacillota</taxon>
        <taxon>Erysipelotrichia</taxon>
        <taxon>Erysipelotrichales</taxon>
        <taxon>Erysipelotrichaceae</taxon>
        <taxon>Massilicoli</taxon>
    </lineage>
</organism>
<sequence>MKFAYSEALLAVMKQAEEQNREMIEALSARFAETIMQDRIIHVFGTGHSHMIGVELFARAGGLGNINALLDPDTIPSFGAQRAGRMEQCSGVADAIFDSYRIEKGDLMVITSNSGRNAVPIEMAMRCQKEGIYTIAMTNVSQSKQAKSRHASGKKLYECADCVLDTCVPFGDALAQIGPYQSGPASTIVGMFLMNLVVDEAIRKVVAAGKPLYIFQSQNVDGFDNDAIYAHFQDRCKHF</sequence>
<dbReference type="InterPro" id="IPR035472">
    <property type="entry name" value="RpiR-like_SIS"/>
</dbReference>
<dbReference type="Proteomes" id="UP001524435">
    <property type="component" value="Unassembled WGS sequence"/>
</dbReference>
<name>A0ABT1SM99_9FIRM</name>
<proteinExistence type="predicted"/>
<keyword evidence="3" id="KW-1185">Reference proteome</keyword>
<dbReference type="CDD" id="cd05013">
    <property type="entry name" value="SIS_RpiR"/>
    <property type="match status" value="1"/>
</dbReference>
<dbReference type="InterPro" id="IPR050099">
    <property type="entry name" value="SIS_GmhA/DiaA_subfam"/>
</dbReference>
<dbReference type="SUPFAM" id="SSF53697">
    <property type="entry name" value="SIS domain"/>
    <property type="match status" value="1"/>
</dbReference>
<dbReference type="InterPro" id="IPR046348">
    <property type="entry name" value="SIS_dom_sf"/>
</dbReference>